<comment type="caution">
    <text evidence="1">The sequence shown here is derived from an EMBL/GenBank/DDBJ whole genome shotgun (WGS) entry which is preliminary data.</text>
</comment>
<reference evidence="1 2" key="1">
    <citation type="submission" date="2021-06" db="EMBL/GenBank/DDBJ databases">
        <authorList>
            <person name="Palmer J.M."/>
        </authorList>
    </citation>
    <scope>NUCLEOTIDE SEQUENCE [LARGE SCALE GENOMIC DNA]</scope>
    <source>
        <strain evidence="1 2">CL_MEX2019</strain>
        <tissue evidence="1">Muscle</tissue>
    </source>
</reference>
<proteinExistence type="predicted"/>
<keyword evidence="2" id="KW-1185">Reference proteome</keyword>
<sequence>MDETSRVSINCCCCSLCLHNQLHLVHLPHASQSPCFHLCHALYMPFASVYPLLEYVVCSCQACPCQCLHLLPPASC</sequence>
<gene>
    <name evidence="1" type="ORF">CHARACLAT_022332</name>
</gene>
<evidence type="ECO:0000313" key="2">
    <source>
        <dbReference type="Proteomes" id="UP001352852"/>
    </source>
</evidence>
<organism evidence="1 2">
    <name type="scientific">Characodon lateralis</name>
    <dbReference type="NCBI Taxonomy" id="208331"/>
    <lineage>
        <taxon>Eukaryota</taxon>
        <taxon>Metazoa</taxon>
        <taxon>Chordata</taxon>
        <taxon>Craniata</taxon>
        <taxon>Vertebrata</taxon>
        <taxon>Euteleostomi</taxon>
        <taxon>Actinopterygii</taxon>
        <taxon>Neopterygii</taxon>
        <taxon>Teleostei</taxon>
        <taxon>Neoteleostei</taxon>
        <taxon>Acanthomorphata</taxon>
        <taxon>Ovalentaria</taxon>
        <taxon>Atherinomorphae</taxon>
        <taxon>Cyprinodontiformes</taxon>
        <taxon>Goodeidae</taxon>
        <taxon>Characodon</taxon>
    </lineage>
</organism>
<protein>
    <submittedName>
        <fullName evidence="1">Uncharacterized protein</fullName>
    </submittedName>
</protein>
<accession>A0ABU7DIW1</accession>
<dbReference type="EMBL" id="JAHUTJ010026853">
    <property type="protein sequence ID" value="MED6275031.1"/>
    <property type="molecule type" value="Genomic_DNA"/>
</dbReference>
<name>A0ABU7DIW1_9TELE</name>
<evidence type="ECO:0000313" key="1">
    <source>
        <dbReference type="EMBL" id="MED6275031.1"/>
    </source>
</evidence>
<dbReference type="Proteomes" id="UP001352852">
    <property type="component" value="Unassembled WGS sequence"/>
</dbReference>